<accession>A0ACC1LA19</accession>
<name>A0ACC1LA19_9FUNG</name>
<comment type="caution">
    <text evidence="1">The sequence shown here is derived from an EMBL/GenBank/DDBJ whole genome shotgun (WGS) entry which is preliminary data.</text>
</comment>
<gene>
    <name evidence="1" type="primary">HUL5_1</name>
    <name evidence="1" type="ORF">H4S07_004358</name>
</gene>
<keyword evidence="1" id="KW-0808">Transferase</keyword>
<proteinExistence type="predicted"/>
<evidence type="ECO:0000313" key="2">
    <source>
        <dbReference type="Proteomes" id="UP001140096"/>
    </source>
</evidence>
<reference evidence="1" key="1">
    <citation type="submission" date="2022-07" db="EMBL/GenBank/DDBJ databases">
        <title>Phylogenomic reconstructions and comparative analyses of Kickxellomycotina fungi.</title>
        <authorList>
            <person name="Reynolds N.K."/>
            <person name="Stajich J.E."/>
            <person name="Barry K."/>
            <person name="Grigoriev I.V."/>
            <person name="Crous P."/>
            <person name="Smith M.E."/>
        </authorList>
    </citation>
    <scope>NUCLEOTIDE SEQUENCE</scope>
    <source>
        <strain evidence="1">CBS 102833</strain>
    </source>
</reference>
<keyword evidence="1" id="KW-0012">Acyltransferase</keyword>
<organism evidence="1 2">
    <name type="scientific">Coemansia furcata</name>
    <dbReference type="NCBI Taxonomy" id="417177"/>
    <lineage>
        <taxon>Eukaryota</taxon>
        <taxon>Fungi</taxon>
        <taxon>Fungi incertae sedis</taxon>
        <taxon>Zoopagomycota</taxon>
        <taxon>Kickxellomycotina</taxon>
        <taxon>Kickxellomycetes</taxon>
        <taxon>Kickxellales</taxon>
        <taxon>Kickxellaceae</taxon>
        <taxon>Coemansia</taxon>
    </lineage>
</organism>
<feature type="non-terminal residue" evidence="1">
    <location>
        <position position="790"/>
    </location>
</feature>
<evidence type="ECO:0000313" key="1">
    <source>
        <dbReference type="EMBL" id="KAJ2803894.1"/>
    </source>
</evidence>
<keyword evidence="2" id="KW-1185">Reference proteome</keyword>
<dbReference type="EC" id="2.3.2.26" evidence="1"/>
<keyword evidence="1" id="KW-0436">Ligase</keyword>
<dbReference type="EMBL" id="JANBUP010001729">
    <property type="protein sequence ID" value="KAJ2803894.1"/>
    <property type="molecule type" value="Genomic_DNA"/>
</dbReference>
<dbReference type="Proteomes" id="UP001140096">
    <property type="component" value="Unassembled WGS sequence"/>
</dbReference>
<protein>
    <submittedName>
        <fullName evidence="1">Ubiquitin-protein ligase (E3)</fullName>
        <ecNumber evidence="1">2.3.2.26</ecNumber>
    </submittedName>
</protein>
<sequence>MFSFQGDFRRQRNINLGGSRRNDTSRANANAVLSKAHEDRERRELERRRQKAVSTIQRYWRGRRDTAIWRQQMRERLDLSPLNHRPISLSDVYRALAHFSSYYDSRSTDAGTMHSILQLLFGPTEDTEVATLSQHILTMVRKSLSDSDDKQDKWVVLVSRLLGQAIDTLASGHASFRACTDLVLNSVARAATAYDGKTWSFGWLVLDRMVVAKDLYAFLARCISGSDHEPSTGKVTMALDLAMRPLSFAPMRDLAIPRFAQGILAITGLLNKIDVHGVTALTRIDAQWIRLFECIRDDMLTKQQRIISSSSADSIGVSVAAINTIGNMTAFISPRLSRSGSLTEFDSAFVAACAACASAIPSCDLFAAKRTLVGNTQASRLVRAVDPLALKWLNSAMSAQVLELLVRASCESTVSSHAGDVAAQSAQTLLLTFIQRWGQTVGRAALDSIFQSVDIRAVRWNNVLRDKGFLERFAGPRTKIEFIKAHDLSRFQLLCEVLNRQLQAIGDDELFEKGMSLSIDEIKVVARASRNIAFALYWAQEESEDMVRIRNATAALTRQLFIRNARHPFVDEEFWLIQPAVLDMTSFADKVAEDPVFTADTSDVVEEGGAPLAASDSESESDMDVDDDNDNGGGAAGALGARNSRFSWLTAAYSGLARSPLSRVDRSITTPRVAVLRNIPFVVPFSDRVRLFHALIKRDRARLSGGQSLDMFSPMSPNYGPPARARVRRGRIFDDGFRALFPVLSGRLVKAQDSSEDGAPPLPQERLARPIFGTRRQERQVVDIDEFGQL</sequence>